<dbReference type="SUPFAM" id="SSF49764">
    <property type="entry name" value="HSP20-like chaperones"/>
    <property type="match status" value="1"/>
</dbReference>
<dbReference type="CDD" id="cd06464">
    <property type="entry name" value="ACD_sHsps-like"/>
    <property type="match status" value="1"/>
</dbReference>
<dbReference type="KEGG" id="aaco:K1I37_09940"/>
<dbReference type="PROSITE" id="PS01031">
    <property type="entry name" value="SHSP"/>
    <property type="match status" value="1"/>
</dbReference>
<sequence length="96" mass="10882">MSNIHDDEPMNHVDIEETDSHITVQINMPKDCSLDDVNIVVNRQNLYVYPKLEVKTRVLRPQIVPLPTVVDDAFANGSLQNGLLQIKLPKLNAYTD</sequence>
<reference evidence="3" key="1">
    <citation type="journal article" date="2022" name="G3 (Bethesda)">
        <title>Unveiling the complete genome sequence of Alicyclobacillus acidoterrestris DSM 3922T, a taint-producing strain.</title>
        <authorList>
            <person name="Leonardo I.C."/>
            <person name="Barreto Crespo M.T."/>
            <person name="Gaspar F.B."/>
        </authorList>
    </citation>
    <scope>NUCLEOTIDE SEQUENCE [LARGE SCALE GENOMIC DNA]</scope>
    <source>
        <strain evidence="3">DSM 3922</strain>
    </source>
</reference>
<evidence type="ECO:0000313" key="3">
    <source>
        <dbReference type="Proteomes" id="UP000829401"/>
    </source>
</evidence>
<dbReference type="EMBL" id="CP080467">
    <property type="protein sequence ID" value="UNO50696.1"/>
    <property type="molecule type" value="Genomic_DNA"/>
</dbReference>
<dbReference type="RefSeq" id="WP_021296494.1">
    <property type="nucleotide sequence ID" value="NZ_AURB01000129.1"/>
</dbReference>
<dbReference type="InterPro" id="IPR008978">
    <property type="entry name" value="HSP20-like_chaperone"/>
</dbReference>
<name>T0D9A6_ALIAG</name>
<accession>A0A9E6ZPA1</accession>
<dbReference type="Proteomes" id="UP000829401">
    <property type="component" value="Chromosome"/>
</dbReference>
<gene>
    <name evidence="2" type="ORF">K1I37_09940</name>
</gene>
<proteinExistence type="inferred from homology"/>
<dbReference type="AlphaFoldDB" id="T0D9A6"/>
<comment type="similarity">
    <text evidence="1">Belongs to the small heat shock protein (HSP20) family.</text>
</comment>
<keyword evidence="3" id="KW-1185">Reference proteome</keyword>
<evidence type="ECO:0000256" key="1">
    <source>
        <dbReference type="PROSITE-ProRule" id="PRU00285"/>
    </source>
</evidence>
<dbReference type="Gene3D" id="2.60.40.790">
    <property type="match status" value="1"/>
</dbReference>
<accession>T0D9A6</accession>
<evidence type="ECO:0000313" key="2">
    <source>
        <dbReference type="EMBL" id="UNO50696.1"/>
    </source>
</evidence>
<dbReference type="InterPro" id="IPR002068">
    <property type="entry name" value="A-crystallin/Hsp20_dom"/>
</dbReference>
<protein>
    <submittedName>
        <fullName evidence="2">Hsp20/alpha crystallin family protein</fullName>
    </submittedName>
</protein>
<organism evidence="2 3">
    <name type="scientific">Alicyclobacillus acidoterrestris (strain ATCC 49025 / DSM 3922 / CIP 106132 / NCIMB 13137 / GD3B)</name>
    <dbReference type="NCBI Taxonomy" id="1356854"/>
    <lineage>
        <taxon>Bacteria</taxon>
        <taxon>Bacillati</taxon>
        <taxon>Bacillota</taxon>
        <taxon>Bacilli</taxon>
        <taxon>Bacillales</taxon>
        <taxon>Alicyclobacillaceae</taxon>
        <taxon>Alicyclobacillus</taxon>
    </lineage>
</organism>